<gene>
    <name evidence="1" type="ORF">KOSB73_260329</name>
</gene>
<evidence type="ECO:0000313" key="2">
    <source>
        <dbReference type="Proteomes" id="UP000220639"/>
    </source>
</evidence>
<accession>A0A285B3Y2</accession>
<protein>
    <submittedName>
        <fullName evidence="1">Uncharacterized protein</fullName>
    </submittedName>
</protein>
<dbReference type="AlphaFoldDB" id="A0A285B3Y2"/>
<sequence length="74" mass="8212">MVQSRCNDREVKKVHAASMTQEVCDYRGVLVEGLPDLQHQIHESGSSNAVSDVRSKQADEQHLDGACAFQQLTE</sequence>
<evidence type="ECO:0000313" key="1">
    <source>
        <dbReference type="EMBL" id="SNU35605.1"/>
    </source>
</evidence>
<dbReference type="EMBL" id="FZTC01000019">
    <property type="protein sequence ID" value="SNU35605.1"/>
    <property type="molecule type" value="Genomic_DNA"/>
</dbReference>
<reference evidence="2" key="1">
    <citation type="submission" date="2017-08" db="EMBL/GenBank/DDBJ databases">
        <authorList>
            <person name="Brisse S."/>
        </authorList>
    </citation>
    <scope>NUCLEOTIDE SEQUENCE [LARGE SCALE GENOMIC DNA]</scope>
    <source>
        <strain evidence="2">06D021</strain>
    </source>
</reference>
<organism evidence="1 2">
    <name type="scientific">Klebsiella grimontii</name>
    <dbReference type="NCBI Taxonomy" id="2058152"/>
    <lineage>
        <taxon>Bacteria</taxon>
        <taxon>Pseudomonadati</taxon>
        <taxon>Pseudomonadota</taxon>
        <taxon>Gammaproteobacteria</taxon>
        <taxon>Enterobacterales</taxon>
        <taxon>Enterobacteriaceae</taxon>
        <taxon>Klebsiella/Raoultella group</taxon>
        <taxon>Klebsiella</taxon>
    </lineage>
</organism>
<name>A0A285B3Y2_9ENTR</name>
<proteinExistence type="predicted"/>
<dbReference type="Proteomes" id="UP000220639">
    <property type="component" value="Unassembled WGS sequence"/>
</dbReference>